<evidence type="ECO:0000256" key="1">
    <source>
        <dbReference type="SAM" id="Coils"/>
    </source>
</evidence>
<name>A0A1F6WPK8_9BACT</name>
<feature type="domain" description="CYTH" evidence="2">
    <location>
        <begin position="16"/>
        <end position="204"/>
    </location>
</feature>
<dbReference type="CDD" id="cd07890">
    <property type="entry name" value="CYTH-like_AC_IV-like"/>
    <property type="match status" value="1"/>
</dbReference>
<dbReference type="InterPro" id="IPR033469">
    <property type="entry name" value="CYTH-like_dom_sf"/>
</dbReference>
<accession>A0A1F6WPK8</accession>
<gene>
    <name evidence="3" type="ORF">A2903_00245</name>
</gene>
<sequence length="204" mass="24078">MIIYQIAPEALSENNMEEIEVKFLEVDIANLKSKLENFGAEFVGNFNYKRKVYDFPGLPLDKNNSWVRVRDEGDKIVMTYKQRLDVGNHIMGDKGMKEIEIIVSDFNLADQFLKSIGMIVKFYEENKRERYILDDVEIDIDYWPMIKPYVEIEGNNWDSVEKISEKLGFVWDKHLKCSTMQIYEMNGINENDYSVITFNEQIKK</sequence>
<evidence type="ECO:0000259" key="2">
    <source>
        <dbReference type="PROSITE" id="PS51707"/>
    </source>
</evidence>
<proteinExistence type="predicted"/>
<dbReference type="AlphaFoldDB" id="A0A1F6WPK8"/>
<protein>
    <recommendedName>
        <fullName evidence="2">CYTH domain-containing protein</fullName>
    </recommendedName>
</protein>
<dbReference type="Proteomes" id="UP000178184">
    <property type="component" value="Unassembled WGS sequence"/>
</dbReference>
<dbReference type="STRING" id="1801764.A2903_00245"/>
<dbReference type="EMBL" id="MFUO01000019">
    <property type="protein sequence ID" value="OGI83829.1"/>
    <property type="molecule type" value="Genomic_DNA"/>
</dbReference>
<dbReference type="Gene3D" id="2.40.320.10">
    <property type="entry name" value="Hypothetical Protein Pfu-838710-001"/>
    <property type="match status" value="1"/>
</dbReference>
<dbReference type="Pfam" id="PF01928">
    <property type="entry name" value="CYTH"/>
    <property type="match status" value="1"/>
</dbReference>
<feature type="coiled-coil region" evidence="1">
    <location>
        <begin position="14"/>
        <end position="41"/>
    </location>
</feature>
<dbReference type="SUPFAM" id="SSF55154">
    <property type="entry name" value="CYTH-like phosphatases"/>
    <property type="match status" value="1"/>
</dbReference>
<dbReference type="InterPro" id="IPR008173">
    <property type="entry name" value="Adenylyl_cyclase_CyaB"/>
</dbReference>
<evidence type="ECO:0000313" key="3">
    <source>
        <dbReference type="EMBL" id="OGI83829.1"/>
    </source>
</evidence>
<dbReference type="InterPro" id="IPR023577">
    <property type="entry name" value="CYTH_domain"/>
</dbReference>
<dbReference type="PROSITE" id="PS51707">
    <property type="entry name" value="CYTH"/>
    <property type="match status" value="1"/>
</dbReference>
<organism evidence="3 4">
    <name type="scientific">Candidatus Nomurabacteria bacterium RIFCSPLOWO2_01_FULL_33_17</name>
    <dbReference type="NCBI Taxonomy" id="1801764"/>
    <lineage>
        <taxon>Bacteria</taxon>
        <taxon>Candidatus Nomuraibacteriota</taxon>
    </lineage>
</organism>
<evidence type="ECO:0000313" key="4">
    <source>
        <dbReference type="Proteomes" id="UP000178184"/>
    </source>
</evidence>
<reference evidence="3 4" key="1">
    <citation type="journal article" date="2016" name="Nat. Commun.">
        <title>Thousands of microbial genomes shed light on interconnected biogeochemical processes in an aquifer system.</title>
        <authorList>
            <person name="Anantharaman K."/>
            <person name="Brown C.T."/>
            <person name="Hug L.A."/>
            <person name="Sharon I."/>
            <person name="Castelle C.J."/>
            <person name="Probst A.J."/>
            <person name="Thomas B.C."/>
            <person name="Singh A."/>
            <person name="Wilkins M.J."/>
            <person name="Karaoz U."/>
            <person name="Brodie E.L."/>
            <person name="Williams K.H."/>
            <person name="Hubbard S.S."/>
            <person name="Banfield J.F."/>
        </authorList>
    </citation>
    <scope>NUCLEOTIDE SEQUENCE [LARGE SCALE GENOMIC DNA]</scope>
</reference>
<comment type="caution">
    <text evidence="3">The sequence shown here is derived from an EMBL/GenBank/DDBJ whole genome shotgun (WGS) entry which is preliminary data.</text>
</comment>
<keyword evidence="1" id="KW-0175">Coiled coil</keyword>